<evidence type="ECO:0000313" key="2">
    <source>
        <dbReference type="Proteomes" id="UP001150925"/>
    </source>
</evidence>
<evidence type="ECO:0008006" key="3">
    <source>
        <dbReference type="Google" id="ProtNLM"/>
    </source>
</evidence>
<dbReference type="Proteomes" id="UP001150925">
    <property type="component" value="Unassembled WGS sequence"/>
</dbReference>
<accession>A0A9W8B1E2</accession>
<dbReference type="GO" id="GO:0008962">
    <property type="term" value="F:phosphatidylglycerophosphatase activity"/>
    <property type="evidence" value="ECO:0007669"/>
    <property type="project" value="InterPro"/>
</dbReference>
<dbReference type="InterPro" id="IPR027706">
    <property type="entry name" value="PGP_Pase"/>
</dbReference>
<dbReference type="InterPro" id="IPR036412">
    <property type="entry name" value="HAD-like_sf"/>
</dbReference>
<gene>
    <name evidence="1" type="ORF">IWQ62_000106</name>
</gene>
<dbReference type="OrthoDB" id="198652at2759"/>
<dbReference type="Gene3D" id="3.40.50.1000">
    <property type="entry name" value="HAD superfamily/HAD-like"/>
    <property type="match status" value="1"/>
</dbReference>
<evidence type="ECO:0000313" key="1">
    <source>
        <dbReference type="EMBL" id="KAJ1970197.1"/>
    </source>
</evidence>
<dbReference type="InterPro" id="IPR010021">
    <property type="entry name" value="PGPP1/Gep4"/>
</dbReference>
<comment type="caution">
    <text evidence="1">The sequence shown here is derived from an EMBL/GenBank/DDBJ whole genome shotgun (WGS) entry which is preliminary data.</text>
</comment>
<sequence>MVQSINNEGLKAVRQVLLRPGLLLPHATVPDIRHLDFARLKASGIKAVAFDKDNCLTRPYETRLYPPFQEAWKQCQEVFSEKRIAIVSNSAGTLDDPEDRQALAIEQSLGVPVLRHQVKKPGGGDGLLEHFGSEIQPTDIAFVGDRLMTDVLYGNRYGFYTVWTTQVVSLTNDNPVAVRLRRFEYALHRFLGRFSSIQSPYHPVTERYNALH</sequence>
<dbReference type="EMBL" id="JANBPY010000003">
    <property type="protein sequence ID" value="KAJ1970197.1"/>
    <property type="molecule type" value="Genomic_DNA"/>
</dbReference>
<organism evidence="1 2">
    <name type="scientific">Dispira parvispora</name>
    <dbReference type="NCBI Taxonomy" id="1520584"/>
    <lineage>
        <taxon>Eukaryota</taxon>
        <taxon>Fungi</taxon>
        <taxon>Fungi incertae sedis</taxon>
        <taxon>Zoopagomycota</taxon>
        <taxon>Kickxellomycotina</taxon>
        <taxon>Dimargaritomycetes</taxon>
        <taxon>Dimargaritales</taxon>
        <taxon>Dimargaritaceae</taxon>
        <taxon>Dispira</taxon>
    </lineage>
</organism>
<proteinExistence type="predicted"/>
<protein>
    <recommendedName>
        <fullName evidence="3">YqeG family HAD IIIA-type phosphatase</fullName>
    </recommendedName>
</protein>
<dbReference type="GO" id="GO:0005739">
    <property type="term" value="C:mitochondrion"/>
    <property type="evidence" value="ECO:0007669"/>
    <property type="project" value="TreeGrafter"/>
</dbReference>
<keyword evidence="2" id="KW-1185">Reference proteome</keyword>
<dbReference type="GO" id="GO:0032049">
    <property type="term" value="P:cardiolipin biosynthetic process"/>
    <property type="evidence" value="ECO:0007669"/>
    <property type="project" value="TreeGrafter"/>
</dbReference>
<dbReference type="PANTHER" id="PTHR19288">
    <property type="entry name" value="4-NITROPHENYLPHOSPHATASE-RELATED"/>
    <property type="match status" value="1"/>
</dbReference>
<dbReference type="InterPro" id="IPR006549">
    <property type="entry name" value="HAD-SF_hydro_IIIA"/>
</dbReference>
<dbReference type="NCBIfam" id="TIGR01662">
    <property type="entry name" value="HAD-SF-IIIA"/>
    <property type="match status" value="1"/>
</dbReference>
<dbReference type="NCBIfam" id="TIGR01668">
    <property type="entry name" value="YqeG_hyp_ppase"/>
    <property type="match status" value="1"/>
</dbReference>
<dbReference type="Pfam" id="PF09419">
    <property type="entry name" value="PGP_phosphatase"/>
    <property type="match status" value="1"/>
</dbReference>
<dbReference type="InterPro" id="IPR023214">
    <property type="entry name" value="HAD_sf"/>
</dbReference>
<dbReference type="PANTHER" id="PTHR19288:SF25">
    <property type="entry name" value="PHOSPHATIDYLGLYCEROPHOSPHATASE GEP4, MITOCHONDRIAL"/>
    <property type="match status" value="1"/>
</dbReference>
<reference evidence="1" key="1">
    <citation type="submission" date="2022-07" db="EMBL/GenBank/DDBJ databases">
        <title>Phylogenomic reconstructions and comparative analyses of Kickxellomycotina fungi.</title>
        <authorList>
            <person name="Reynolds N.K."/>
            <person name="Stajich J.E."/>
            <person name="Barry K."/>
            <person name="Grigoriev I.V."/>
            <person name="Crous P."/>
            <person name="Smith M.E."/>
        </authorList>
    </citation>
    <scope>NUCLEOTIDE SEQUENCE</scope>
    <source>
        <strain evidence="1">RSA 1196</strain>
    </source>
</reference>
<dbReference type="AlphaFoldDB" id="A0A9W8B1E2"/>
<name>A0A9W8B1E2_9FUNG</name>
<dbReference type="SUPFAM" id="SSF56784">
    <property type="entry name" value="HAD-like"/>
    <property type="match status" value="1"/>
</dbReference>